<gene>
    <name evidence="3" type="ORF">GYMLUDRAFT_245319</name>
</gene>
<protein>
    <submittedName>
        <fullName evidence="3">Uncharacterized protein</fullName>
    </submittedName>
</protein>
<evidence type="ECO:0000313" key="3">
    <source>
        <dbReference type="EMBL" id="KIK59241.1"/>
    </source>
</evidence>
<feature type="region of interest" description="Disordered" evidence="2">
    <location>
        <begin position="99"/>
        <end position="126"/>
    </location>
</feature>
<feature type="compositionally biased region" description="Polar residues" evidence="2">
    <location>
        <begin position="184"/>
        <end position="213"/>
    </location>
</feature>
<organism evidence="3 4">
    <name type="scientific">Collybiopsis luxurians FD-317 M1</name>
    <dbReference type="NCBI Taxonomy" id="944289"/>
    <lineage>
        <taxon>Eukaryota</taxon>
        <taxon>Fungi</taxon>
        <taxon>Dikarya</taxon>
        <taxon>Basidiomycota</taxon>
        <taxon>Agaricomycotina</taxon>
        <taxon>Agaricomycetes</taxon>
        <taxon>Agaricomycetidae</taxon>
        <taxon>Agaricales</taxon>
        <taxon>Marasmiineae</taxon>
        <taxon>Omphalotaceae</taxon>
        <taxon>Collybiopsis</taxon>
        <taxon>Collybiopsis luxurians</taxon>
    </lineage>
</organism>
<feature type="region of interest" description="Disordered" evidence="2">
    <location>
        <begin position="182"/>
        <end position="213"/>
    </location>
</feature>
<proteinExistence type="predicted"/>
<dbReference type="AlphaFoldDB" id="A0A0D0BUR2"/>
<sequence>MAPAKGAHVRSPSKRQSPWKNVKSPTKTTMKQATIAPPGRKRGPQHCKQCPDWPLRMSLQCIHSKAYNALKKAVTATGRECPGSASAADLQAMLCTPPSNLQAPSPNVSPPASAAPMPNTDPQVATPPHRALTTPMSSPVNLNPDSSPLNPFTAIVSNFETPSTTRSYRFEIDPCLLEPELEASPSQGSLDDASQATLASPQMSNTSPEVQLSPHPTMNIQYGFVEGLGRGSQAWDVPQSHPLPQLLPSSKDCTHRYRRSMHRLVNQLEQISASTGCWMYFSALLPNSHMGFQHFTSCRLLDEPDHALLDDLHHTAARTFSSLQMAHRADSQQLACEVHSRDLIIASQEVQKNNLQAQKDDLKREVERQRLLLAQYHGVTAQTE</sequence>
<dbReference type="Proteomes" id="UP000053593">
    <property type="component" value="Unassembled WGS sequence"/>
</dbReference>
<dbReference type="OrthoDB" id="3060861at2759"/>
<keyword evidence="1" id="KW-0175">Coiled coil</keyword>
<keyword evidence="4" id="KW-1185">Reference proteome</keyword>
<feature type="region of interest" description="Disordered" evidence="2">
    <location>
        <begin position="1"/>
        <end position="48"/>
    </location>
</feature>
<dbReference type="EMBL" id="KN834780">
    <property type="protein sequence ID" value="KIK59241.1"/>
    <property type="molecule type" value="Genomic_DNA"/>
</dbReference>
<evidence type="ECO:0000313" key="4">
    <source>
        <dbReference type="Proteomes" id="UP000053593"/>
    </source>
</evidence>
<feature type="coiled-coil region" evidence="1">
    <location>
        <begin position="345"/>
        <end position="372"/>
    </location>
</feature>
<feature type="compositionally biased region" description="Low complexity" evidence="2">
    <location>
        <begin position="103"/>
        <end position="118"/>
    </location>
</feature>
<evidence type="ECO:0000256" key="2">
    <source>
        <dbReference type="SAM" id="MobiDB-lite"/>
    </source>
</evidence>
<dbReference type="HOGENOM" id="CLU_672786_0_0_1"/>
<name>A0A0D0BUR2_9AGAR</name>
<reference evidence="3 4" key="1">
    <citation type="submission" date="2014-04" db="EMBL/GenBank/DDBJ databases">
        <title>Evolutionary Origins and Diversification of the Mycorrhizal Mutualists.</title>
        <authorList>
            <consortium name="DOE Joint Genome Institute"/>
            <consortium name="Mycorrhizal Genomics Consortium"/>
            <person name="Kohler A."/>
            <person name="Kuo A."/>
            <person name="Nagy L.G."/>
            <person name="Floudas D."/>
            <person name="Copeland A."/>
            <person name="Barry K.W."/>
            <person name="Cichocki N."/>
            <person name="Veneault-Fourrey C."/>
            <person name="LaButti K."/>
            <person name="Lindquist E.A."/>
            <person name="Lipzen A."/>
            <person name="Lundell T."/>
            <person name="Morin E."/>
            <person name="Murat C."/>
            <person name="Riley R."/>
            <person name="Ohm R."/>
            <person name="Sun H."/>
            <person name="Tunlid A."/>
            <person name="Henrissat B."/>
            <person name="Grigoriev I.V."/>
            <person name="Hibbett D.S."/>
            <person name="Martin F."/>
        </authorList>
    </citation>
    <scope>NUCLEOTIDE SEQUENCE [LARGE SCALE GENOMIC DNA]</scope>
    <source>
        <strain evidence="3 4">FD-317 M1</strain>
    </source>
</reference>
<accession>A0A0D0BUR2</accession>
<evidence type="ECO:0000256" key="1">
    <source>
        <dbReference type="SAM" id="Coils"/>
    </source>
</evidence>
<feature type="compositionally biased region" description="Polar residues" evidence="2">
    <location>
        <begin position="14"/>
        <end position="32"/>
    </location>
</feature>